<feature type="region of interest" description="Disordered" evidence="1">
    <location>
        <begin position="70"/>
        <end position="105"/>
    </location>
</feature>
<dbReference type="EMBL" id="BMKS01000003">
    <property type="protein sequence ID" value="GGG26027.1"/>
    <property type="molecule type" value="Genomic_DNA"/>
</dbReference>
<evidence type="ECO:0000313" key="4">
    <source>
        <dbReference type="Proteomes" id="UP000597507"/>
    </source>
</evidence>
<evidence type="ECO:0000256" key="1">
    <source>
        <dbReference type="SAM" id="MobiDB-lite"/>
    </source>
</evidence>
<accession>A0A8J2ZAB1</accession>
<reference evidence="3 4" key="1">
    <citation type="journal article" date="2014" name="Int. J. Syst. Evol. Microbiol.">
        <title>Complete genome sequence of Corynebacterium casei LMG S-19264T (=DSM 44701T), isolated from a smear-ripened cheese.</title>
        <authorList>
            <consortium name="US DOE Joint Genome Institute (JGI-PGF)"/>
            <person name="Walter F."/>
            <person name="Albersmeier A."/>
            <person name="Kalinowski J."/>
            <person name="Ruckert C."/>
        </authorList>
    </citation>
    <scope>NUCLEOTIDE SEQUENCE [LARGE SCALE GENOMIC DNA]</scope>
    <source>
        <strain evidence="3 4">CGMCC 1.16330</strain>
    </source>
</reference>
<proteinExistence type="predicted"/>
<sequence length="105" mass="11237">MHRRLLLGLVLAAAPAAAVAQPATRRGARHEEVLGRNFDALPPGAKDRVTAAFRAGTPDLDEAAIRQRWDSMTPGQRGEVLTIHERRGPHAGRQGPAPRRGPPSG</sequence>
<gene>
    <name evidence="3" type="ORF">GCM10010964_12430</name>
</gene>
<feature type="chain" id="PRO_5035298532" description="DUF3106 domain-containing protein" evidence="2">
    <location>
        <begin position="21"/>
        <end position="105"/>
    </location>
</feature>
<dbReference type="AlphaFoldDB" id="A0A8J2ZAB1"/>
<name>A0A8J2ZAB1_9PROT</name>
<organism evidence="3 4">
    <name type="scientific">Caldovatus sediminis</name>
    <dbReference type="NCBI Taxonomy" id="2041189"/>
    <lineage>
        <taxon>Bacteria</taxon>
        <taxon>Pseudomonadati</taxon>
        <taxon>Pseudomonadota</taxon>
        <taxon>Alphaproteobacteria</taxon>
        <taxon>Acetobacterales</taxon>
        <taxon>Roseomonadaceae</taxon>
        <taxon>Caldovatus</taxon>
    </lineage>
</organism>
<comment type="caution">
    <text evidence="3">The sequence shown here is derived from an EMBL/GenBank/DDBJ whole genome shotgun (WGS) entry which is preliminary data.</text>
</comment>
<dbReference type="Proteomes" id="UP000597507">
    <property type="component" value="Unassembled WGS sequence"/>
</dbReference>
<evidence type="ECO:0008006" key="5">
    <source>
        <dbReference type="Google" id="ProtNLM"/>
    </source>
</evidence>
<evidence type="ECO:0000313" key="3">
    <source>
        <dbReference type="EMBL" id="GGG26027.1"/>
    </source>
</evidence>
<protein>
    <recommendedName>
        <fullName evidence="5">DUF3106 domain-containing protein</fullName>
    </recommendedName>
</protein>
<evidence type="ECO:0000256" key="2">
    <source>
        <dbReference type="SAM" id="SignalP"/>
    </source>
</evidence>
<keyword evidence="2" id="KW-0732">Signal</keyword>
<dbReference type="RefSeq" id="WP_188899147.1">
    <property type="nucleotide sequence ID" value="NZ_BMKS01000003.1"/>
</dbReference>
<feature type="signal peptide" evidence="2">
    <location>
        <begin position="1"/>
        <end position="20"/>
    </location>
</feature>
<keyword evidence="4" id="KW-1185">Reference proteome</keyword>